<gene>
    <name evidence="2" type="ORF">E3O42_11550</name>
</gene>
<dbReference type="EMBL" id="SOFL01000036">
    <property type="protein sequence ID" value="TFC01156.1"/>
    <property type="molecule type" value="Genomic_DNA"/>
</dbReference>
<dbReference type="GO" id="GO:0008483">
    <property type="term" value="F:transaminase activity"/>
    <property type="evidence" value="ECO:0007669"/>
    <property type="project" value="UniProtKB-KW"/>
</dbReference>
<proteinExistence type="predicted"/>
<accession>A0A4R8W679</accession>
<dbReference type="InterPro" id="IPR000192">
    <property type="entry name" value="Aminotrans_V_dom"/>
</dbReference>
<keyword evidence="2" id="KW-0032">Aminotransferase</keyword>
<evidence type="ECO:0000313" key="3">
    <source>
        <dbReference type="Proteomes" id="UP000297907"/>
    </source>
</evidence>
<dbReference type="InterPro" id="IPR015424">
    <property type="entry name" value="PyrdxlP-dep_Trfase"/>
</dbReference>
<sequence>MAEAQAAYSPTSTRYLAACTAGLPTLDTVRALREDADTWGNGLASPAHYQVEVDRARALYAGLVGVGTDRVAVGSQASVMAAVLAASVPAGREVVCIDGDFTSMVFPFLQQEHRGITVRHVPLAQLAASLTERTWLVVFSLVQSATGEIADAPAIRAAAAAVGAFTLCDTTQSTGWLPVHADDFDATICHAYKWLGAPRGAAFLTVLPALAAVLRPVQAGWFAGDDPWASCYGPTMTLATDARRFDVSPAWPAWVGTRVALEFFATLDPATVYAHDTGLGNALCAGLGLPVNNQAIVTWADPAGIDLARLTAAGITASGRAGRARVGFHLWNDSSDVDAVLAALAQPQSRELRLKPQNLVT</sequence>
<keyword evidence="2" id="KW-0808">Transferase</keyword>
<dbReference type="AlphaFoldDB" id="A0A4R8W679"/>
<evidence type="ECO:0000313" key="2">
    <source>
        <dbReference type="EMBL" id="TFC01156.1"/>
    </source>
</evidence>
<name>A0A4R8W679_9MICO</name>
<dbReference type="PANTHER" id="PTHR43586:SF21">
    <property type="entry name" value="PYRIDOXAL PHOSPHATE (PLP)-DEPENDENT ASPARTATE AMINOTRANSFERASE SUPERFAMILY"/>
    <property type="match status" value="1"/>
</dbReference>
<dbReference type="SUPFAM" id="SSF53383">
    <property type="entry name" value="PLP-dependent transferases"/>
    <property type="match status" value="1"/>
</dbReference>
<keyword evidence="3" id="KW-1185">Reference proteome</keyword>
<dbReference type="OrthoDB" id="250246at2"/>
<organism evidence="2 3">
    <name type="scientific">Cryobacterium adonitolivorans</name>
    <dbReference type="NCBI Taxonomy" id="1259189"/>
    <lineage>
        <taxon>Bacteria</taxon>
        <taxon>Bacillati</taxon>
        <taxon>Actinomycetota</taxon>
        <taxon>Actinomycetes</taxon>
        <taxon>Micrococcales</taxon>
        <taxon>Microbacteriaceae</taxon>
        <taxon>Cryobacterium</taxon>
    </lineage>
</organism>
<dbReference type="Proteomes" id="UP000297907">
    <property type="component" value="Unassembled WGS sequence"/>
</dbReference>
<dbReference type="Gene3D" id="3.90.1150.10">
    <property type="entry name" value="Aspartate Aminotransferase, domain 1"/>
    <property type="match status" value="1"/>
</dbReference>
<reference evidence="2 3" key="1">
    <citation type="submission" date="2019-03" db="EMBL/GenBank/DDBJ databases">
        <title>Genomics of glacier-inhabiting Cryobacterium strains.</title>
        <authorList>
            <person name="Liu Q."/>
            <person name="Xin Y.-H."/>
        </authorList>
    </citation>
    <scope>NUCLEOTIDE SEQUENCE [LARGE SCALE GENOMIC DNA]</scope>
    <source>
        <strain evidence="2 3">RHLS22-1</strain>
    </source>
</reference>
<dbReference type="Pfam" id="PF00266">
    <property type="entry name" value="Aminotran_5"/>
    <property type="match status" value="1"/>
</dbReference>
<feature type="domain" description="Aminotransferase class V" evidence="1">
    <location>
        <begin position="76"/>
        <end position="287"/>
    </location>
</feature>
<evidence type="ECO:0000259" key="1">
    <source>
        <dbReference type="Pfam" id="PF00266"/>
    </source>
</evidence>
<comment type="caution">
    <text evidence="2">The sequence shown here is derived from an EMBL/GenBank/DDBJ whole genome shotgun (WGS) entry which is preliminary data.</text>
</comment>
<dbReference type="InterPro" id="IPR015421">
    <property type="entry name" value="PyrdxlP-dep_Trfase_major"/>
</dbReference>
<dbReference type="Gene3D" id="3.40.640.10">
    <property type="entry name" value="Type I PLP-dependent aspartate aminotransferase-like (Major domain)"/>
    <property type="match status" value="1"/>
</dbReference>
<dbReference type="PANTHER" id="PTHR43586">
    <property type="entry name" value="CYSTEINE DESULFURASE"/>
    <property type="match status" value="1"/>
</dbReference>
<protein>
    <submittedName>
        <fullName evidence="2">Aminotransferase class V-fold PLP-dependent enzyme</fullName>
    </submittedName>
</protein>
<dbReference type="InterPro" id="IPR015422">
    <property type="entry name" value="PyrdxlP-dep_Trfase_small"/>
</dbReference>